<accession>A0A848DND7</accession>
<evidence type="ECO:0000313" key="4">
    <source>
        <dbReference type="Proteomes" id="UP000586918"/>
    </source>
</evidence>
<evidence type="ECO:0000256" key="1">
    <source>
        <dbReference type="SAM" id="MobiDB-lite"/>
    </source>
</evidence>
<feature type="compositionally biased region" description="Basic and acidic residues" evidence="1">
    <location>
        <begin position="129"/>
        <end position="148"/>
    </location>
</feature>
<feature type="compositionally biased region" description="Acidic residues" evidence="1">
    <location>
        <begin position="118"/>
        <end position="128"/>
    </location>
</feature>
<dbReference type="InterPro" id="IPR002586">
    <property type="entry name" value="CobQ/CobB/MinD/ParA_Nub-bd_dom"/>
</dbReference>
<feature type="region of interest" description="Disordered" evidence="1">
    <location>
        <begin position="117"/>
        <end position="160"/>
    </location>
</feature>
<dbReference type="Gene3D" id="3.40.50.300">
    <property type="entry name" value="P-loop containing nucleotide triphosphate hydrolases"/>
    <property type="match status" value="1"/>
</dbReference>
<protein>
    <submittedName>
        <fullName evidence="3">ParA family protein</fullName>
    </submittedName>
</protein>
<dbReference type="EMBL" id="JAAXKZ010000102">
    <property type="protein sequence ID" value="NMH94262.1"/>
    <property type="molecule type" value="Genomic_DNA"/>
</dbReference>
<feature type="domain" description="CobQ/CobB/MinD/ParA nucleotide binding" evidence="2">
    <location>
        <begin position="5"/>
        <end position="272"/>
    </location>
</feature>
<dbReference type="Proteomes" id="UP000586918">
    <property type="component" value="Unassembled WGS sequence"/>
</dbReference>
<sequence>MQVVATLSLKGGVGKTTVALGLAGAALHHGVRTLVVDLDPQANATVALDVEPTTATVAEVLDEPRRSVLRRAIAPSGWGEGLDVLVGAEQTERHNHPDPGTKQLNRLTRALSRLIDADHDDGDPEDGEGPDHDAAARTDGAHGREGPRHALLGGTATDSLDGDGPGPYRLVIIDCPPSLGQLTRSALTAAHRAVLVTDPTMFAVSGVQRAFDAVQTERQRSNPDLQPLGVLINRVRPRNAEHEFRIAELRELFGPLVFTGVLPDRSAIQQAQGACLPIQAWDTPGAREASAVFSTLLGRVLRSGRFRDRAPRSAPPATG</sequence>
<dbReference type="InterPro" id="IPR027417">
    <property type="entry name" value="P-loop_NTPase"/>
</dbReference>
<organism evidence="3 4">
    <name type="scientific">Pseudonocardia bannensis</name>
    <dbReference type="NCBI Taxonomy" id="630973"/>
    <lineage>
        <taxon>Bacteria</taxon>
        <taxon>Bacillati</taxon>
        <taxon>Actinomycetota</taxon>
        <taxon>Actinomycetes</taxon>
        <taxon>Pseudonocardiales</taxon>
        <taxon>Pseudonocardiaceae</taxon>
        <taxon>Pseudonocardia</taxon>
    </lineage>
</organism>
<dbReference type="RefSeq" id="WP_169414948.1">
    <property type="nucleotide sequence ID" value="NZ_JAAXKZ010000102.1"/>
</dbReference>
<proteinExistence type="predicted"/>
<name>A0A848DND7_9PSEU</name>
<dbReference type="SUPFAM" id="SSF52540">
    <property type="entry name" value="P-loop containing nucleoside triphosphate hydrolases"/>
    <property type="match status" value="1"/>
</dbReference>
<evidence type="ECO:0000313" key="3">
    <source>
        <dbReference type="EMBL" id="NMH94262.1"/>
    </source>
</evidence>
<dbReference type="Pfam" id="PF01656">
    <property type="entry name" value="CbiA"/>
    <property type="match status" value="1"/>
</dbReference>
<dbReference type="PANTHER" id="PTHR13696">
    <property type="entry name" value="P-LOOP CONTAINING NUCLEOSIDE TRIPHOSPHATE HYDROLASE"/>
    <property type="match status" value="1"/>
</dbReference>
<dbReference type="AlphaFoldDB" id="A0A848DND7"/>
<dbReference type="CDD" id="cd02042">
    <property type="entry name" value="ParAB_family"/>
    <property type="match status" value="1"/>
</dbReference>
<dbReference type="PANTHER" id="PTHR13696:SF96">
    <property type="entry name" value="COBQ_COBB_MIND_PARA NUCLEOTIDE BINDING DOMAIN-CONTAINING PROTEIN"/>
    <property type="match status" value="1"/>
</dbReference>
<evidence type="ECO:0000259" key="2">
    <source>
        <dbReference type="Pfam" id="PF01656"/>
    </source>
</evidence>
<reference evidence="3 4" key="1">
    <citation type="submission" date="2020-04" db="EMBL/GenBank/DDBJ databases">
        <authorList>
            <person name="Klaysubun C."/>
            <person name="Duangmal K."/>
            <person name="Lipun K."/>
        </authorList>
    </citation>
    <scope>NUCLEOTIDE SEQUENCE [LARGE SCALE GENOMIC DNA]</scope>
    <source>
        <strain evidence="3 4">DSM 45300</strain>
    </source>
</reference>
<keyword evidence="4" id="KW-1185">Reference proteome</keyword>
<gene>
    <name evidence="3" type="ORF">HF519_22305</name>
</gene>
<dbReference type="InterPro" id="IPR050678">
    <property type="entry name" value="DNA_Partitioning_ATPase"/>
</dbReference>
<comment type="caution">
    <text evidence="3">The sequence shown here is derived from an EMBL/GenBank/DDBJ whole genome shotgun (WGS) entry which is preliminary data.</text>
</comment>